<dbReference type="GO" id="GO:0005794">
    <property type="term" value="C:Golgi apparatus"/>
    <property type="evidence" value="ECO:0000318"/>
    <property type="project" value="GO_Central"/>
</dbReference>
<keyword evidence="2" id="KW-0723">Serine/threonine-protein kinase</keyword>
<dbReference type="SMART" id="SM00220">
    <property type="entry name" value="S_TKc"/>
    <property type="match status" value="1"/>
</dbReference>
<dbReference type="GO" id="GO:0005737">
    <property type="term" value="C:cytoplasm"/>
    <property type="evidence" value="ECO:0000318"/>
    <property type="project" value="GO_Central"/>
</dbReference>
<dbReference type="PANTHER" id="PTHR48012">
    <property type="entry name" value="STERILE20-LIKE KINASE, ISOFORM B-RELATED"/>
    <property type="match status" value="1"/>
</dbReference>
<dbReference type="Gene3D" id="1.10.510.10">
    <property type="entry name" value="Transferase(Phosphotransferase) domain 1"/>
    <property type="match status" value="1"/>
</dbReference>
<dbReference type="GO" id="GO:0005524">
    <property type="term" value="F:ATP binding"/>
    <property type="evidence" value="ECO:0007669"/>
    <property type="project" value="UniProtKB-KW"/>
</dbReference>
<evidence type="ECO:0000256" key="7">
    <source>
        <dbReference type="SAM" id="Phobius"/>
    </source>
</evidence>
<organism evidence="9 10">
    <name type="scientific">Xenopus laevis</name>
    <name type="common">African clawed frog</name>
    <dbReference type="NCBI Taxonomy" id="8355"/>
    <lineage>
        <taxon>Eukaryota</taxon>
        <taxon>Metazoa</taxon>
        <taxon>Chordata</taxon>
        <taxon>Craniata</taxon>
        <taxon>Vertebrata</taxon>
        <taxon>Euteleostomi</taxon>
        <taxon>Amphibia</taxon>
        <taxon>Batrachia</taxon>
        <taxon>Anura</taxon>
        <taxon>Pipoidea</taxon>
        <taxon>Pipidae</taxon>
        <taxon>Xenopodinae</taxon>
        <taxon>Xenopus</taxon>
        <taxon>Xenopus</taxon>
    </lineage>
</organism>
<dbReference type="PROSITE" id="PS50011">
    <property type="entry name" value="PROTEIN_KINASE_DOM"/>
    <property type="match status" value="1"/>
</dbReference>
<name>A0A8J1KKM2_XENLA</name>
<protein>
    <submittedName>
        <fullName evidence="10">Serine/threonine-protein kinase 25-like</fullName>
    </submittedName>
</protein>
<dbReference type="RefSeq" id="XP_041417861.1">
    <property type="nucleotide sequence ID" value="XM_041561927.1"/>
</dbReference>
<dbReference type="PANTHER" id="PTHR48012:SF32">
    <property type="entry name" value="SERINE_THREONINE-PROTEIN KINASE 3"/>
    <property type="match status" value="1"/>
</dbReference>
<dbReference type="OrthoDB" id="8693905at2759"/>
<keyword evidence="7" id="KW-1133">Transmembrane helix</keyword>
<dbReference type="AlphaFoldDB" id="A0A8J1KKM2"/>
<dbReference type="SUPFAM" id="SSF56112">
    <property type="entry name" value="Protein kinase-like (PK-like)"/>
    <property type="match status" value="1"/>
</dbReference>
<dbReference type="GO" id="GO:0004674">
    <property type="term" value="F:protein serine/threonine kinase activity"/>
    <property type="evidence" value="ECO:0000318"/>
    <property type="project" value="GO_Central"/>
</dbReference>
<keyword evidence="3" id="KW-0547">Nucleotide-binding</keyword>
<proteinExistence type="inferred from homology"/>
<evidence type="ECO:0000256" key="2">
    <source>
        <dbReference type="ARBA" id="ARBA00022527"/>
    </source>
</evidence>
<keyword evidence="7" id="KW-0472">Membrane</keyword>
<keyword evidence="9" id="KW-1185">Reference proteome</keyword>
<comment type="similarity">
    <text evidence="1">Belongs to the protein kinase superfamily. STE Ser/Thr protein kinase family. STE20 subfamily.</text>
</comment>
<accession>A0A8J1KKM2</accession>
<feature type="compositionally biased region" description="Basic and acidic residues" evidence="6">
    <location>
        <begin position="412"/>
        <end position="421"/>
    </location>
</feature>
<sequence length="504" mass="56156">MREYVIEMEFCGGGTLSQLIDNPYSQGLPESCIAYVCREVLKGLSHLNKKHIMHRDIKPLNIALTEDAGIRLIDFGLARKVKRFRACKELQGTPHYIAPEVWTCSSHNFKCDIWALGITAIEMAQARCPLLHLQREAVGEQVVFGDPPNLSRPYRWSKAFNSFIEVCLTKDPKDRPTAKFLLQNHPFITDIQDEMQAIAEIKDLVRRLNAARDWQEDKTVIQSVKKISETKEEMPSDDIVSLDTKMEKTAENAEEAAAEVQVDEPASEEVVEAFSPQDVGSTDIEKKQDTICHTDIGESEKVVEATTTLKEDEPASEEFVEAFSPQDVGSTDIEKIQDTICHTDIGETEKEVEASAIIKEDPLQSSEGAPEPSVNQQEEVGATEIEKKEDTICHIDIGATEKAQHVETSTAPKEDTLHSSEEAPELSVVQELSPQEEVGSTDTEKKQTTMDDMGDSVEAPHAPLQSSEEAPVLEENTGEKASGFIGLVILFLLLLLILFFYTRR</sequence>
<dbReference type="InterPro" id="IPR000719">
    <property type="entry name" value="Prot_kinase_dom"/>
</dbReference>
<evidence type="ECO:0000256" key="6">
    <source>
        <dbReference type="SAM" id="MobiDB-lite"/>
    </source>
</evidence>
<evidence type="ECO:0000256" key="1">
    <source>
        <dbReference type="ARBA" id="ARBA00008874"/>
    </source>
</evidence>
<evidence type="ECO:0000256" key="5">
    <source>
        <dbReference type="ARBA" id="ARBA00022840"/>
    </source>
</evidence>
<keyword evidence="4" id="KW-0418">Kinase</keyword>
<evidence type="ECO:0000313" key="9">
    <source>
        <dbReference type="Proteomes" id="UP000186698"/>
    </source>
</evidence>
<feature type="compositionally biased region" description="Basic and acidic residues" evidence="6">
    <location>
        <begin position="384"/>
        <end position="393"/>
    </location>
</feature>
<reference evidence="10" key="1">
    <citation type="submission" date="2025-08" db="UniProtKB">
        <authorList>
            <consortium name="RefSeq"/>
        </authorList>
    </citation>
    <scope>IDENTIFICATION</scope>
    <source>
        <strain evidence="10">J_2021</strain>
        <tissue evidence="10">Erythrocytes</tissue>
    </source>
</reference>
<dbReference type="Proteomes" id="UP000186698">
    <property type="component" value="Chromosome 4S"/>
</dbReference>
<evidence type="ECO:0000256" key="3">
    <source>
        <dbReference type="ARBA" id="ARBA00022741"/>
    </source>
</evidence>
<keyword evidence="7" id="KW-0812">Transmembrane</keyword>
<feature type="compositionally biased region" description="Polar residues" evidence="6">
    <location>
        <begin position="430"/>
        <end position="441"/>
    </location>
</feature>
<dbReference type="GO" id="GO:0035556">
    <property type="term" value="P:intracellular signal transduction"/>
    <property type="evidence" value="ECO:0000318"/>
    <property type="project" value="GO_Central"/>
</dbReference>
<evidence type="ECO:0000313" key="10">
    <source>
        <dbReference type="RefSeq" id="XP_041417861.1"/>
    </source>
</evidence>
<dbReference type="Pfam" id="PF00069">
    <property type="entry name" value="Pkinase"/>
    <property type="match status" value="1"/>
</dbReference>
<gene>
    <name evidence="10" type="primary">LOC108706213</name>
</gene>
<dbReference type="KEGG" id="xla:108706213"/>
<dbReference type="InterPro" id="IPR011009">
    <property type="entry name" value="Kinase-like_dom_sf"/>
</dbReference>
<keyword evidence="5" id="KW-0067">ATP-binding</keyword>
<feature type="domain" description="Protein kinase" evidence="8">
    <location>
        <begin position="1"/>
        <end position="188"/>
    </location>
</feature>
<feature type="transmembrane region" description="Helical" evidence="7">
    <location>
        <begin position="481"/>
        <end position="501"/>
    </location>
</feature>
<feature type="compositionally biased region" description="Polar residues" evidence="6">
    <location>
        <begin position="363"/>
        <end position="378"/>
    </location>
</feature>
<dbReference type="InterPro" id="IPR050629">
    <property type="entry name" value="STE20/SPS1-PAK"/>
</dbReference>
<evidence type="ECO:0000256" key="4">
    <source>
        <dbReference type="ARBA" id="ARBA00022777"/>
    </source>
</evidence>
<dbReference type="GeneID" id="108706213"/>
<feature type="region of interest" description="Disordered" evidence="6">
    <location>
        <begin position="361"/>
        <end position="474"/>
    </location>
</feature>
<dbReference type="GO" id="GO:0030336">
    <property type="term" value="P:negative regulation of cell migration"/>
    <property type="evidence" value="ECO:0000318"/>
    <property type="project" value="GO_Central"/>
</dbReference>
<evidence type="ECO:0000259" key="8">
    <source>
        <dbReference type="PROSITE" id="PS50011"/>
    </source>
</evidence>
<keyword evidence="4" id="KW-0808">Transferase</keyword>